<accession>A0A834MN24</accession>
<comment type="caution">
    <text evidence="1">The sequence shown here is derived from an EMBL/GenBank/DDBJ whole genome shotgun (WGS) entry which is preliminary data.</text>
</comment>
<organism evidence="1 2">
    <name type="scientific">Rhynchophorus ferrugineus</name>
    <name type="common">Red palm weevil</name>
    <name type="synonym">Curculio ferrugineus</name>
    <dbReference type="NCBI Taxonomy" id="354439"/>
    <lineage>
        <taxon>Eukaryota</taxon>
        <taxon>Metazoa</taxon>
        <taxon>Ecdysozoa</taxon>
        <taxon>Arthropoda</taxon>
        <taxon>Hexapoda</taxon>
        <taxon>Insecta</taxon>
        <taxon>Pterygota</taxon>
        <taxon>Neoptera</taxon>
        <taxon>Endopterygota</taxon>
        <taxon>Coleoptera</taxon>
        <taxon>Polyphaga</taxon>
        <taxon>Cucujiformia</taxon>
        <taxon>Curculionidae</taxon>
        <taxon>Dryophthorinae</taxon>
        <taxon>Rhynchophorus</taxon>
    </lineage>
</organism>
<name>A0A834MN24_RHYFE</name>
<dbReference type="EMBL" id="JAACXV010000018">
    <property type="protein sequence ID" value="KAF7286905.1"/>
    <property type="molecule type" value="Genomic_DNA"/>
</dbReference>
<gene>
    <name evidence="1" type="ORF">GWI33_003172</name>
</gene>
<sequence>MDQKQFRVLILHCFLMNEKELSQPGKPPIPGILGRIPAVPCWRKIKLHRRSYKLVTLHGDTWRGVSGRSTLRRC</sequence>
<proteinExistence type="predicted"/>
<keyword evidence="2" id="KW-1185">Reference proteome</keyword>
<protein>
    <submittedName>
        <fullName evidence="1">Uncharacterized protein</fullName>
    </submittedName>
</protein>
<evidence type="ECO:0000313" key="2">
    <source>
        <dbReference type="Proteomes" id="UP000625711"/>
    </source>
</evidence>
<dbReference type="Proteomes" id="UP000625711">
    <property type="component" value="Unassembled WGS sequence"/>
</dbReference>
<reference evidence="1" key="1">
    <citation type="submission" date="2020-08" db="EMBL/GenBank/DDBJ databases">
        <title>Genome sequencing and assembly of the red palm weevil Rhynchophorus ferrugineus.</title>
        <authorList>
            <person name="Dias G.B."/>
            <person name="Bergman C.M."/>
            <person name="Manee M."/>
        </authorList>
    </citation>
    <scope>NUCLEOTIDE SEQUENCE</scope>
    <source>
        <strain evidence="1">AA-2017</strain>
        <tissue evidence="1">Whole larva</tissue>
    </source>
</reference>
<dbReference type="AlphaFoldDB" id="A0A834MN24"/>
<evidence type="ECO:0000313" key="1">
    <source>
        <dbReference type="EMBL" id="KAF7286905.1"/>
    </source>
</evidence>